<protein>
    <recommendedName>
        <fullName evidence="1">Cyanovirin-N domain-containing protein</fullName>
    </recommendedName>
</protein>
<dbReference type="EMBL" id="ML735837">
    <property type="protein sequence ID" value="KAE8412372.1"/>
    <property type="molecule type" value="Genomic_DNA"/>
</dbReference>
<proteinExistence type="predicted"/>
<sequence>MHFDTSTRNERLTGSILHCDCLKDDGVTWNKDRTVDLDELIGDYDGYFDYKSTHYYEKSKDESIIRERDDEGVEAIKLTAQLLKNDNTYRERQGVFLHDRVLNENGTLLPR</sequence>
<dbReference type="InterPro" id="IPR036673">
    <property type="entry name" value="Cyanovirin-N_sf"/>
</dbReference>
<reference evidence="2 3" key="1">
    <citation type="submission" date="2019-04" db="EMBL/GenBank/DDBJ databases">
        <authorList>
            <consortium name="DOE Joint Genome Institute"/>
            <person name="Mondo S."/>
            <person name="Kjaerbolling I."/>
            <person name="Vesth T."/>
            <person name="Frisvad J.C."/>
            <person name="Nybo J.L."/>
            <person name="Theobald S."/>
            <person name="Kildgaard S."/>
            <person name="Isbrandt T."/>
            <person name="Kuo A."/>
            <person name="Sato A."/>
            <person name="Lyhne E.K."/>
            <person name="Kogle M.E."/>
            <person name="Wiebenga A."/>
            <person name="Kun R.S."/>
            <person name="Lubbers R.J."/>
            <person name="Makela M.R."/>
            <person name="Barry K."/>
            <person name="Chovatia M."/>
            <person name="Clum A."/>
            <person name="Daum C."/>
            <person name="Haridas S."/>
            <person name="He G."/>
            <person name="LaButti K."/>
            <person name="Lipzen A."/>
            <person name="Riley R."/>
            <person name="Salamov A."/>
            <person name="Simmons B.A."/>
            <person name="Magnuson J.K."/>
            <person name="Henrissat B."/>
            <person name="Mortensen U.H."/>
            <person name="Larsen T.O."/>
            <person name="Devries R.P."/>
            <person name="Grigoriev I.V."/>
            <person name="Machida M."/>
            <person name="Baker S.E."/>
            <person name="Andersen M.R."/>
            <person name="Cantor M.N."/>
            <person name="Hua S.X."/>
        </authorList>
    </citation>
    <scope>NUCLEOTIDE SEQUENCE [LARGE SCALE GENOMIC DNA]</scope>
    <source>
        <strain evidence="2 3">CBS 117616</strain>
    </source>
</reference>
<name>A0ABQ6W5D6_9EURO</name>
<dbReference type="SUPFAM" id="SSF51322">
    <property type="entry name" value="Cyanovirin-N"/>
    <property type="match status" value="1"/>
</dbReference>
<dbReference type="Proteomes" id="UP000325395">
    <property type="component" value="Unassembled WGS sequence"/>
</dbReference>
<evidence type="ECO:0000259" key="1">
    <source>
        <dbReference type="Pfam" id="PF08881"/>
    </source>
</evidence>
<accession>A0ABQ6W5D6</accession>
<dbReference type="Gene3D" id="2.30.60.10">
    <property type="entry name" value="Cyanovirin-N"/>
    <property type="match status" value="1"/>
</dbReference>
<dbReference type="InterPro" id="IPR011058">
    <property type="entry name" value="Cyanovirin-N"/>
</dbReference>
<evidence type="ECO:0000313" key="2">
    <source>
        <dbReference type="EMBL" id="KAE8412372.1"/>
    </source>
</evidence>
<gene>
    <name evidence="2" type="ORF">BDV36DRAFT_271698</name>
</gene>
<evidence type="ECO:0000313" key="3">
    <source>
        <dbReference type="Proteomes" id="UP000325395"/>
    </source>
</evidence>
<dbReference type="Pfam" id="PF08881">
    <property type="entry name" value="CVNH"/>
    <property type="match status" value="1"/>
</dbReference>
<organism evidence="2 3">
    <name type="scientific">Aspergillus pseudocaelatus</name>
    <dbReference type="NCBI Taxonomy" id="1825620"/>
    <lineage>
        <taxon>Eukaryota</taxon>
        <taxon>Fungi</taxon>
        <taxon>Dikarya</taxon>
        <taxon>Ascomycota</taxon>
        <taxon>Pezizomycotina</taxon>
        <taxon>Eurotiomycetes</taxon>
        <taxon>Eurotiomycetidae</taxon>
        <taxon>Eurotiales</taxon>
        <taxon>Aspergillaceae</taxon>
        <taxon>Aspergillus</taxon>
        <taxon>Aspergillus subgen. Circumdati</taxon>
    </lineage>
</organism>
<feature type="domain" description="Cyanovirin-N" evidence="1">
    <location>
        <begin position="3"/>
        <end position="108"/>
    </location>
</feature>
<keyword evidence="3" id="KW-1185">Reference proteome</keyword>